<gene>
    <name evidence="2" type="ORF">ACFLIM_45060</name>
</gene>
<comment type="caution">
    <text evidence="2">The sequence shown here is derived from an EMBL/GenBank/DDBJ whole genome shotgun (WGS) entry which is preliminary data.</text>
</comment>
<feature type="compositionally biased region" description="Low complexity" evidence="1">
    <location>
        <begin position="27"/>
        <end position="43"/>
    </location>
</feature>
<evidence type="ECO:0000313" key="2">
    <source>
        <dbReference type="EMBL" id="MFG1710362.1"/>
    </source>
</evidence>
<sequence>MLRGPATVNFWADDLEAPRGGTSNCWASSRTSSARQRAAAGSRDGVSDRVQHRGASAGLHHDLGHVGDVDVREDELADVVELIQRHGGAAFHHALLVHEGAHALLGLRLDFPQILGTTPLLPPLIDPNDHSCGTVRPHGVDEPAHPEPGYYAIGMNSYGRASPFQPAALGELPPAPSTSRQVRTRLRAGSTPWLALPPAHARSSRTRGMTFVA</sequence>
<reference evidence="2 3" key="1">
    <citation type="submission" date="2024-10" db="EMBL/GenBank/DDBJ databases">
        <authorList>
            <person name="Topkara A.R."/>
            <person name="Saygin H."/>
        </authorList>
    </citation>
    <scope>NUCLEOTIDE SEQUENCE [LARGE SCALE GENOMIC DNA]</scope>
    <source>
        <strain evidence="2 3">M3C6</strain>
    </source>
</reference>
<organism evidence="2 3">
    <name type="scientific">Nonomuraea marmarensis</name>
    <dbReference type="NCBI Taxonomy" id="3351344"/>
    <lineage>
        <taxon>Bacteria</taxon>
        <taxon>Bacillati</taxon>
        <taxon>Actinomycetota</taxon>
        <taxon>Actinomycetes</taxon>
        <taxon>Streptosporangiales</taxon>
        <taxon>Streptosporangiaceae</taxon>
        <taxon>Nonomuraea</taxon>
    </lineage>
</organism>
<protein>
    <submittedName>
        <fullName evidence="2">Uncharacterized protein</fullName>
    </submittedName>
</protein>
<dbReference type="Proteomes" id="UP001603978">
    <property type="component" value="Unassembled WGS sequence"/>
</dbReference>
<keyword evidence="3" id="KW-1185">Reference proteome</keyword>
<proteinExistence type="predicted"/>
<dbReference type="RefSeq" id="WP_393176059.1">
    <property type="nucleotide sequence ID" value="NZ_JBICRM010000047.1"/>
</dbReference>
<evidence type="ECO:0000313" key="3">
    <source>
        <dbReference type="Proteomes" id="UP001603978"/>
    </source>
</evidence>
<name>A0ABW7AVW9_9ACTN</name>
<evidence type="ECO:0000256" key="1">
    <source>
        <dbReference type="SAM" id="MobiDB-lite"/>
    </source>
</evidence>
<feature type="region of interest" description="Disordered" evidence="1">
    <location>
        <begin position="21"/>
        <end position="49"/>
    </location>
</feature>
<dbReference type="EMBL" id="JBICRM010000047">
    <property type="protein sequence ID" value="MFG1710362.1"/>
    <property type="molecule type" value="Genomic_DNA"/>
</dbReference>
<accession>A0ABW7AVW9</accession>